<feature type="coiled-coil region" evidence="1">
    <location>
        <begin position="17"/>
        <end position="79"/>
    </location>
</feature>
<dbReference type="AlphaFoldDB" id="A0A6M3ISF9"/>
<gene>
    <name evidence="2" type="ORF">MM415B01106_0007</name>
</gene>
<reference evidence="2" key="1">
    <citation type="submission" date="2020-03" db="EMBL/GenBank/DDBJ databases">
        <title>The deep terrestrial virosphere.</title>
        <authorList>
            <person name="Holmfeldt K."/>
            <person name="Nilsson E."/>
            <person name="Simone D."/>
            <person name="Lopez-Fernandez M."/>
            <person name="Wu X."/>
            <person name="de Brujin I."/>
            <person name="Lundin D."/>
            <person name="Andersson A."/>
            <person name="Bertilsson S."/>
            <person name="Dopson M."/>
        </authorList>
    </citation>
    <scope>NUCLEOTIDE SEQUENCE</scope>
    <source>
        <strain evidence="2">MM415B01106</strain>
    </source>
</reference>
<protein>
    <submittedName>
        <fullName evidence="2">Uncharacterized protein</fullName>
    </submittedName>
</protein>
<dbReference type="EMBL" id="MT141411">
    <property type="protein sequence ID" value="QJA60500.1"/>
    <property type="molecule type" value="Genomic_DNA"/>
</dbReference>
<sequence>MDYTNEKRREIVGVKNKDVEARAVNDLEKALKAAEDRVRALEGEGADKDARIKAMEAANKLLEKDIKELTAKGENLTAALFEREGAGKNAMIERPEAAREMTGDEKKFVSKACKAYGIDEEHIFKARIDGDAAVVITAGGAKVTYRDGDEKDKGFKALEPVQVDGVIRKKMKPAMERIGHGA</sequence>
<keyword evidence="1" id="KW-0175">Coiled coil</keyword>
<proteinExistence type="predicted"/>
<evidence type="ECO:0000256" key="1">
    <source>
        <dbReference type="SAM" id="Coils"/>
    </source>
</evidence>
<organism evidence="2">
    <name type="scientific">viral metagenome</name>
    <dbReference type="NCBI Taxonomy" id="1070528"/>
    <lineage>
        <taxon>unclassified sequences</taxon>
        <taxon>metagenomes</taxon>
        <taxon>organismal metagenomes</taxon>
    </lineage>
</organism>
<evidence type="ECO:0000313" key="2">
    <source>
        <dbReference type="EMBL" id="QJA60500.1"/>
    </source>
</evidence>
<accession>A0A6M3ISF9</accession>
<name>A0A6M3ISF9_9ZZZZ</name>